<sequence length="450" mass="48987">MGGDPKSVLVVADDEAAELESGFDEEAVAVTVLTDRRNVFDELTHGVYQCLVLTATVGGQSGTDIAYGVTKLFPDLPVVVVGVDPAVVPDDLDVRAVASPDLGSQAVVDAIGTSLDGDAPSVAGRSPSPMETLLLSLFNEMPDHLYAKDDQARHVLMGRGFNEPTDRVGLTDREVSELADEHGEAAYRDEMDILEGEVDRIDVEEFLDLAAPYVRTRKVPWYDADGEIQGLVGLTQDITARKTREHDLRRQHERMVKVALVSAHELRNELQIAHGRLERLDDDTQTAPIEESLSRISSLVDTVVQLSTRESDRQEQTPVWLSRLSREVWETVADAHAALEIDGDARFLADQESASLLLQFLFQNALEHGASTVTVGTTSTGFYVANDGPEIEVSPPERVFDAGYTTIEGNTGFGLYIAKSVAEDQGWTLSLTDATAGSVRFDVENVDLHG</sequence>
<dbReference type="RefSeq" id="WP_188999304.1">
    <property type="nucleotide sequence ID" value="NZ_BMOU01000005.1"/>
</dbReference>
<dbReference type="InterPro" id="IPR005467">
    <property type="entry name" value="His_kinase_dom"/>
</dbReference>
<evidence type="ECO:0000256" key="3">
    <source>
        <dbReference type="ARBA" id="ARBA00022679"/>
    </source>
</evidence>
<dbReference type="InterPro" id="IPR036890">
    <property type="entry name" value="HATPase_C_sf"/>
</dbReference>
<dbReference type="Pfam" id="PF02518">
    <property type="entry name" value="HATPase_c"/>
    <property type="match status" value="1"/>
</dbReference>
<dbReference type="SUPFAM" id="SSF55874">
    <property type="entry name" value="ATPase domain of HSP90 chaperone/DNA topoisomerase II/histidine kinase"/>
    <property type="match status" value="1"/>
</dbReference>
<evidence type="ECO:0000256" key="2">
    <source>
        <dbReference type="ARBA" id="ARBA00012438"/>
    </source>
</evidence>
<evidence type="ECO:0000313" key="9">
    <source>
        <dbReference type="EMBL" id="GGN98381.1"/>
    </source>
</evidence>
<dbReference type="SMART" id="SM00387">
    <property type="entry name" value="HATPase_c"/>
    <property type="match status" value="1"/>
</dbReference>
<keyword evidence="10" id="KW-1185">Reference proteome</keyword>
<comment type="caution">
    <text evidence="9">The sequence shown here is derived from an EMBL/GenBank/DDBJ whole genome shotgun (WGS) entry which is preliminary data.</text>
</comment>
<evidence type="ECO:0000256" key="4">
    <source>
        <dbReference type="ARBA" id="ARBA00022741"/>
    </source>
</evidence>
<dbReference type="Pfam" id="PF08448">
    <property type="entry name" value="PAS_4"/>
    <property type="match status" value="1"/>
</dbReference>
<reference evidence="9" key="2">
    <citation type="submission" date="2020-09" db="EMBL/GenBank/DDBJ databases">
        <authorList>
            <person name="Sun Q."/>
            <person name="Ohkuma M."/>
        </authorList>
    </citation>
    <scope>NUCLEOTIDE SEQUENCE</scope>
    <source>
        <strain evidence="9">JCM 17820</strain>
    </source>
</reference>
<reference evidence="9" key="1">
    <citation type="journal article" date="2014" name="Int. J. Syst. Evol. Microbiol.">
        <title>Complete genome sequence of Corynebacterium casei LMG S-19264T (=DSM 44701T), isolated from a smear-ripened cheese.</title>
        <authorList>
            <consortium name="US DOE Joint Genome Institute (JGI-PGF)"/>
            <person name="Walter F."/>
            <person name="Albersmeier A."/>
            <person name="Kalinowski J."/>
            <person name="Ruckert C."/>
        </authorList>
    </citation>
    <scope>NUCLEOTIDE SEQUENCE</scope>
    <source>
        <strain evidence="9">JCM 17820</strain>
    </source>
</reference>
<organism evidence="9 10">
    <name type="scientific">Haloarcula pellucida</name>
    <dbReference type="NCBI Taxonomy" id="1427151"/>
    <lineage>
        <taxon>Archaea</taxon>
        <taxon>Methanobacteriati</taxon>
        <taxon>Methanobacteriota</taxon>
        <taxon>Stenosarchaea group</taxon>
        <taxon>Halobacteria</taxon>
        <taxon>Halobacteriales</taxon>
        <taxon>Haloarculaceae</taxon>
        <taxon>Haloarcula</taxon>
    </lineage>
</organism>
<evidence type="ECO:0000256" key="5">
    <source>
        <dbReference type="ARBA" id="ARBA00022777"/>
    </source>
</evidence>
<dbReference type="GO" id="GO:0005524">
    <property type="term" value="F:ATP binding"/>
    <property type="evidence" value="ECO:0007669"/>
    <property type="project" value="UniProtKB-KW"/>
</dbReference>
<dbReference type="EC" id="2.7.13.3" evidence="2"/>
<dbReference type="InterPro" id="IPR000700">
    <property type="entry name" value="PAS-assoc_C"/>
</dbReference>
<dbReference type="Gene3D" id="3.30.565.10">
    <property type="entry name" value="Histidine kinase-like ATPase, C-terminal domain"/>
    <property type="match status" value="1"/>
</dbReference>
<dbReference type="PROSITE" id="PS50113">
    <property type="entry name" value="PAC"/>
    <property type="match status" value="1"/>
</dbReference>
<dbReference type="PANTHER" id="PTHR44936:SF10">
    <property type="entry name" value="SENSOR PROTEIN RSTB"/>
    <property type="match status" value="1"/>
</dbReference>
<dbReference type="InterPro" id="IPR003594">
    <property type="entry name" value="HATPase_dom"/>
</dbReference>
<keyword evidence="4" id="KW-0547">Nucleotide-binding</keyword>
<feature type="domain" description="PAC" evidence="8">
    <location>
        <begin position="194"/>
        <end position="250"/>
    </location>
</feature>
<feature type="domain" description="Histidine kinase" evidence="7">
    <location>
        <begin position="261"/>
        <end position="450"/>
    </location>
</feature>
<dbReference type="Gene3D" id="3.30.450.20">
    <property type="entry name" value="PAS domain"/>
    <property type="match status" value="1"/>
</dbReference>
<dbReference type="EMBL" id="BMOU01000005">
    <property type="protein sequence ID" value="GGN98381.1"/>
    <property type="molecule type" value="Genomic_DNA"/>
</dbReference>
<accession>A0A830GP68</accession>
<dbReference type="GO" id="GO:0004673">
    <property type="term" value="F:protein histidine kinase activity"/>
    <property type="evidence" value="ECO:0007669"/>
    <property type="project" value="UniProtKB-EC"/>
</dbReference>
<evidence type="ECO:0000259" key="8">
    <source>
        <dbReference type="PROSITE" id="PS50113"/>
    </source>
</evidence>
<keyword evidence="6" id="KW-0067">ATP-binding</keyword>
<comment type="catalytic activity">
    <reaction evidence="1">
        <text>ATP + protein L-histidine = ADP + protein N-phospho-L-histidine.</text>
        <dbReference type="EC" id="2.7.13.3"/>
    </reaction>
</comment>
<evidence type="ECO:0000313" key="10">
    <source>
        <dbReference type="Proteomes" id="UP000605784"/>
    </source>
</evidence>
<dbReference type="InterPro" id="IPR050980">
    <property type="entry name" value="2C_sensor_his_kinase"/>
</dbReference>
<dbReference type="Proteomes" id="UP000605784">
    <property type="component" value="Unassembled WGS sequence"/>
</dbReference>
<evidence type="ECO:0000256" key="1">
    <source>
        <dbReference type="ARBA" id="ARBA00000085"/>
    </source>
</evidence>
<name>A0A830GP68_9EURY</name>
<keyword evidence="5" id="KW-0418">Kinase</keyword>
<protein>
    <recommendedName>
        <fullName evidence="2">histidine kinase</fullName>
        <ecNumber evidence="2">2.7.13.3</ecNumber>
    </recommendedName>
</protein>
<evidence type="ECO:0000259" key="7">
    <source>
        <dbReference type="PROSITE" id="PS50109"/>
    </source>
</evidence>
<evidence type="ECO:0000256" key="6">
    <source>
        <dbReference type="ARBA" id="ARBA00022840"/>
    </source>
</evidence>
<keyword evidence="3" id="KW-0808">Transferase</keyword>
<proteinExistence type="predicted"/>
<gene>
    <name evidence="9" type="ORF">GCM10009030_28690</name>
</gene>
<dbReference type="PANTHER" id="PTHR44936">
    <property type="entry name" value="SENSOR PROTEIN CREC"/>
    <property type="match status" value="1"/>
</dbReference>
<dbReference type="InterPro" id="IPR013656">
    <property type="entry name" value="PAS_4"/>
</dbReference>
<dbReference type="AlphaFoldDB" id="A0A830GP68"/>
<dbReference type="PROSITE" id="PS50109">
    <property type="entry name" value="HIS_KIN"/>
    <property type="match status" value="1"/>
</dbReference>